<accession>A0AA90H4B9</accession>
<comment type="caution">
    <text evidence="2">The sequence shown here is derived from an EMBL/GenBank/DDBJ whole genome shotgun (WGS) entry which is preliminary data.</text>
</comment>
<dbReference type="SUPFAM" id="SSF51338">
    <property type="entry name" value="Composite domain of metallo-dependent hydrolases"/>
    <property type="match status" value="1"/>
</dbReference>
<dbReference type="InterPro" id="IPR011059">
    <property type="entry name" value="Metal-dep_hydrolase_composite"/>
</dbReference>
<dbReference type="InterPro" id="IPR050287">
    <property type="entry name" value="MTA/SAH_deaminase"/>
</dbReference>
<dbReference type="InterPro" id="IPR006680">
    <property type="entry name" value="Amidohydro-rel"/>
</dbReference>
<dbReference type="AlphaFoldDB" id="A0AA90H4B9"/>
<dbReference type="RefSeq" id="WP_271314736.1">
    <property type="nucleotide sequence ID" value="NZ_JABXJJ020000019.1"/>
</dbReference>
<feature type="domain" description="Amidohydrolase-related" evidence="1">
    <location>
        <begin position="58"/>
        <end position="394"/>
    </location>
</feature>
<dbReference type="InterPro" id="IPR032466">
    <property type="entry name" value="Metal_Hydrolase"/>
</dbReference>
<dbReference type="SUPFAM" id="SSF51556">
    <property type="entry name" value="Metallo-dependent hydrolases"/>
    <property type="match status" value="1"/>
</dbReference>
<dbReference type="Pfam" id="PF01979">
    <property type="entry name" value="Amidohydro_1"/>
    <property type="match status" value="1"/>
</dbReference>
<gene>
    <name evidence="2" type="ORF">POF50_017030</name>
</gene>
<dbReference type="EMBL" id="JABXJJ020000019">
    <property type="protein sequence ID" value="MDI5971026.1"/>
    <property type="molecule type" value="Genomic_DNA"/>
</dbReference>
<dbReference type="PANTHER" id="PTHR43794:SF5">
    <property type="entry name" value="CHLOROHYDROLASE FAMILY PROTEIN"/>
    <property type="match status" value="1"/>
</dbReference>
<name>A0AA90H4B9_9ACTN</name>
<sequence>MGKNPTTLIRDAIVLSMDAEIGDLPRGQVLVEGKRIAAVGRDLGPVVADRVIDANGGIVIPGFVDTHRHMWEAILRGYAARDTLEGYFERILFGIGPELTPQDLAVSEALSARAALDAGITTVQDTSDINETPARTDAIVAALQESGLRAVFAYGLSRPYVSRHGSGFPDDVRRVRAQLLPDDDALVTMALETQNGDDAAERRNAALARELDVLTAHHVRSSIRPSRLRELGALRPRTTFVHGNGLDADELAVIADSGGSLSIAPVVEQAMGLGNPMITQALAVPGLPVCLSVDVEVTSPTDMFSQMRSLYLAARSASTTSGPTVRDILRFATLDGARALGLDGRVGSITPGKEADLLLLRTDRADAFPVTDPYGAVVLQMDRSHVDTVLVAGTAHKLDGRPTRDDSALIDTARGTIRRLTRAGVLDGFAA</sequence>
<protein>
    <submittedName>
        <fullName evidence="2">Amidohydrolase family protein</fullName>
    </submittedName>
</protein>
<reference evidence="2" key="1">
    <citation type="submission" date="2023-05" db="EMBL/GenBank/DDBJ databases">
        <title>Streptantibioticus silvisoli sp. nov., acidotolerant actinomycetes 1 from pine litter.</title>
        <authorList>
            <person name="Swiecimska M."/>
            <person name="Golinska P."/>
            <person name="Sangal V."/>
            <person name="Wachnowicz B."/>
            <person name="Goodfellow M."/>
        </authorList>
    </citation>
    <scope>NUCLEOTIDE SEQUENCE</scope>
    <source>
        <strain evidence="2">SL13</strain>
    </source>
</reference>
<evidence type="ECO:0000313" key="2">
    <source>
        <dbReference type="EMBL" id="MDI5971026.1"/>
    </source>
</evidence>
<dbReference type="Gene3D" id="3.20.20.140">
    <property type="entry name" value="Metal-dependent hydrolases"/>
    <property type="match status" value="1"/>
</dbReference>
<proteinExistence type="predicted"/>
<evidence type="ECO:0000259" key="1">
    <source>
        <dbReference type="Pfam" id="PF01979"/>
    </source>
</evidence>
<organism evidence="2">
    <name type="scientific">Streptantibioticus silvisoli</name>
    <dbReference type="NCBI Taxonomy" id="2705255"/>
    <lineage>
        <taxon>Bacteria</taxon>
        <taxon>Bacillati</taxon>
        <taxon>Actinomycetota</taxon>
        <taxon>Actinomycetes</taxon>
        <taxon>Kitasatosporales</taxon>
        <taxon>Streptomycetaceae</taxon>
        <taxon>Streptantibioticus</taxon>
    </lineage>
</organism>
<dbReference type="GO" id="GO:0016810">
    <property type="term" value="F:hydrolase activity, acting on carbon-nitrogen (but not peptide) bonds"/>
    <property type="evidence" value="ECO:0007669"/>
    <property type="project" value="InterPro"/>
</dbReference>
<dbReference type="Gene3D" id="2.30.40.10">
    <property type="entry name" value="Urease, subunit C, domain 1"/>
    <property type="match status" value="1"/>
</dbReference>
<dbReference type="PANTHER" id="PTHR43794">
    <property type="entry name" value="AMINOHYDROLASE SSNA-RELATED"/>
    <property type="match status" value="1"/>
</dbReference>